<dbReference type="FunFam" id="1.10.510.10:FF:000441">
    <property type="entry name" value="Serine/threonine protein kinase"/>
    <property type="match status" value="1"/>
</dbReference>
<dbReference type="GO" id="GO:0007015">
    <property type="term" value="P:actin filament organization"/>
    <property type="evidence" value="ECO:0007669"/>
    <property type="project" value="TreeGrafter"/>
</dbReference>
<dbReference type="InterPro" id="IPR000719">
    <property type="entry name" value="Prot_kinase_dom"/>
</dbReference>
<dbReference type="SUPFAM" id="SSF56112">
    <property type="entry name" value="Protein kinase-like (PK-like)"/>
    <property type="match status" value="1"/>
</dbReference>
<keyword evidence="16" id="KW-1185">Reference proteome</keyword>
<evidence type="ECO:0000256" key="10">
    <source>
        <dbReference type="ARBA" id="ARBA00047899"/>
    </source>
</evidence>
<evidence type="ECO:0000256" key="12">
    <source>
        <dbReference type="ARBA" id="ARBA00065090"/>
    </source>
</evidence>
<keyword evidence="4" id="KW-0723">Serine/threonine-protein kinase</keyword>
<evidence type="ECO:0000259" key="14">
    <source>
        <dbReference type="PROSITE" id="PS50011"/>
    </source>
</evidence>
<evidence type="ECO:0000256" key="3">
    <source>
        <dbReference type="ARBA" id="ARBA00022490"/>
    </source>
</evidence>
<evidence type="ECO:0000256" key="1">
    <source>
        <dbReference type="ARBA" id="ARBA00004134"/>
    </source>
</evidence>
<feature type="region of interest" description="Disordered" evidence="13">
    <location>
        <begin position="803"/>
        <end position="845"/>
    </location>
</feature>
<feature type="compositionally biased region" description="Basic residues" evidence="13">
    <location>
        <begin position="804"/>
        <end position="820"/>
    </location>
</feature>
<feature type="region of interest" description="Disordered" evidence="13">
    <location>
        <begin position="583"/>
        <end position="671"/>
    </location>
</feature>
<dbReference type="GO" id="GO:0004674">
    <property type="term" value="F:protein serine/threonine kinase activity"/>
    <property type="evidence" value="ECO:0007669"/>
    <property type="project" value="UniProtKB-KW"/>
</dbReference>
<dbReference type="PANTHER" id="PTHR22967">
    <property type="entry name" value="SERINE/THREONINE PROTEIN KINASE"/>
    <property type="match status" value="1"/>
</dbReference>
<evidence type="ECO:0000256" key="13">
    <source>
        <dbReference type="SAM" id="MobiDB-lite"/>
    </source>
</evidence>
<dbReference type="PROSITE" id="PS00108">
    <property type="entry name" value="PROTEIN_KINASE_ST"/>
    <property type="match status" value="1"/>
</dbReference>
<evidence type="ECO:0000256" key="6">
    <source>
        <dbReference type="ARBA" id="ARBA00022679"/>
    </source>
</evidence>
<keyword evidence="3" id="KW-0963">Cytoplasm</keyword>
<reference evidence="16" key="1">
    <citation type="submission" date="2018-06" db="EMBL/GenBank/DDBJ databases">
        <authorList>
            <person name="Guldener U."/>
        </authorList>
    </citation>
    <scope>NUCLEOTIDE SEQUENCE [LARGE SCALE GENOMIC DNA]</scope>
    <source>
        <strain evidence="16">UTAD17</strain>
    </source>
</reference>
<dbReference type="GO" id="GO:0030479">
    <property type="term" value="C:actin cortical patch"/>
    <property type="evidence" value="ECO:0007669"/>
    <property type="project" value="UniProtKB-SubCell"/>
</dbReference>
<evidence type="ECO:0000256" key="7">
    <source>
        <dbReference type="ARBA" id="ARBA00022741"/>
    </source>
</evidence>
<keyword evidence="7" id="KW-0547">Nucleotide-binding</keyword>
<evidence type="ECO:0000256" key="8">
    <source>
        <dbReference type="ARBA" id="ARBA00022777"/>
    </source>
</evidence>
<feature type="compositionally biased region" description="Polar residues" evidence="13">
    <location>
        <begin position="585"/>
        <end position="624"/>
    </location>
</feature>
<evidence type="ECO:0000313" key="16">
    <source>
        <dbReference type="Proteomes" id="UP000262825"/>
    </source>
</evidence>
<dbReference type="VEuPathDB" id="FungiDB:SCODWIG_00781"/>
<keyword evidence="5" id="KW-0597">Phosphoprotein</keyword>
<evidence type="ECO:0000256" key="2">
    <source>
        <dbReference type="ARBA" id="ARBA00012513"/>
    </source>
</evidence>
<dbReference type="PANTHER" id="PTHR22967:SF57">
    <property type="entry name" value="AUXILIN, ISOFORM A-RELATED"/>
    <property type="match status" value="1"/>
</dbReference>
<evidence type="ECO:0000256" key="9">
    <source>
        <dbReference type="ARBA" id="ARBA00022840"/>
    </source>
</evidence>
<dbReference type="GO" id="GO:0005524">
    <property type="term" value="F:ATP binding"/>
    <property type="evidence" value="ECO:0007669"/>
    <property type="project" value="UniProtKB-KW"/>
</dbReference>
<dbReference type="EMBL" id="UFAJ01000078">
    <property type="protein sequence ID" value="SSD59020.1"/>
    <property type="molecule type" value="Genomic_DNA"/>
</dbReference>
<evidence type="ECO:0000256" key="5">
    <source>
        <dbReference type="ARBA" id="ARBA00022553"/>
    </source>
</evidence>
<evidence type="ECO:0000256" key="11">
    <source>
        <dbReference type="ARBA" id="ARBA00048679"/>
    </source>
</evidence>
<dbReference type="InterPro" id="IPR011009">
    <property type="entry name" value="Kinase-like_dom_sf"/>
</dbReference>
<comment type="subunit">
    <text evidence="12">Interacts with ABP1, which is required for proper actin patch localization.</text>
</comment>
<dbReference type="Pfam" id="PF00069">
    <property type="entry name" value="Pkinase"/>
    <property type="match status" value="1"/>
</dbReference>
<evidence type="ECO:0000313" key="15">
    <source>
        <dbReference type="EMBL" id="SSD59020.1"/>
    </source>
</evidence>
<gene>
    <name evidence="15" type="ORF">SCODWIG_00781</name>
</gene>
<dbReference type="GO" id="GO:2000369">
    <property type="term" value="P:regulation of clathrin-dependent endocytosis"/>
    <property type="evidence" value="ECO:0007669"/>
    <property type="project" value="UniProtKB-ARBA"/>
</dbReference>
<keyword evidence="8 15" id="KW-0418">Kinase</keyword>
<feature type="domain" description="Protein kinase" evidence="14">
    <location>
        <begin position="20"/>
        <end position="299"/>
    </location>
</feature>
<feature type="region of interest" description="Disordered" evidence="13">
    <location>
        <begin position="452"/>
        <end position="474"/>
    </location>
</feature>
<feature type="region of interest" description="Disordered" evidence="13">
    <location>
        <begin position="740"/>
        <end position="769"/>
    </location>
</feature>
<keyword evidence="6" id="KW-0808">Transferase</keyword>
<dbReference type="Proteomes" id="UP000262825">
    <property type="component" value="Unassembled WGS sequence"/>
</dbReference>
<dbReference type="PROSITE" id="PS50011">
    <property type="entry name" value="PROTEIN_KINASE_DOM"/>
    <property type="match status" value="1"/>
</dbReference>
<dbReference type="GO" id="GO:0000147">
    <property type="term" value="P:actin cortical patch assembly"/>
    <property type="evidence" value="ECO:0007669"/>
    <property type="project" value="TreeGrafter"/>
</dbReference>
<dbReference type="Gene3D" id="1.10.510.10">
    <property type="entry name" value="Transferase(Phosphotransferase) domain 1"/>
    <property type="match status" value="1"/>
</dbReference>
<comment type="catalytic activity">
    <reaction evidence="10">
        <text>L-threonyl-[protein] + ATP = O-phospho-L-threonyl-[protein] + ADP + H(+)</text>
        <dbReference type="Rhea" id="RHEA:46608"/>
        <dbReference type="Rhea" id="RHEA-COMP:11060"/>
        <dbReference type="Rhea" id="RHEA-COMP:11605"/>
        <dbReference type="ChEBI" id="CHEBI:15378"/>
        <dbReference type="ChEBI" id="CHEBI:30013"/>
        <dbReference type="ChEBI" id="CHEBI:30616"/>
        <dbReference type="ChEBI" id="CHEBI:61977"/>
        <dbReference type="ChEBI" id="CHEBI:456216"/>
        <dbReference type="EC" id="2.7.11.1"/>
    </reaction>
</comment>
<comment type="catalytic activity">
    <reaction evidence="11">
        <text>L-seryl-[protein] + ATP = O-phospho-L-seryl-[protein] + ADP + H(+)</text>
        <dbReference type="Rhea" id="RHEA:17989"/>
        <dbReference type="Rhea" id="RHEA-COMP:9863"/>
        <dbReference type="Rhea" id="RHEA-COMP:11604"/>
        <dbReference type="ChEBI" id="CHEBI:15378"/>
        <dbReference type="ChEBI" id="CHEBI:29999"/>
        <dbReference type="ChEBI" id="CHEBI:30616"/>
        <dbReference type="ChEBI" id="CHEBI:83421"/>
        <dbReference type="ChEBI" id="CHEBI:456216"/>
        <dbReference type="EC" id="2.7.11.1"/>
    </reaction>
</comment>
<dbReference type="EC" id="2.7.11.1" evidence="2"/>
<name>A0A376B4H5_9ASCO</name>
<proteinExistence type="predicted"/>
<accession>A0A376B4H5</accession>
<protein>
    <recommendedName>
        <fullName evidence="2">non-specific serine/threonine protein kinase</fullName>
        <ecNumber evidence="2">2.7.11.1</ecNumber>
    </recommendedName>
</protein>
<evidence type="ECO:0000256" key="4">
    <source>
        <dbReference type="ARBA" id="ARBA00022527"/>
    </source>
</evidence>
<keyword evidence="9" id="KW-0067">ATP-binding</keyword>
<feature type="compositionally biased region" description="Basic and acidic residues" evidence="13">
    <location>
        <begin position="657"/>
        <end position="669"/>
    </location>
</feature>
<dbReference type="AlphaFoldDB" id="A0A376B4H5"/>
<feature type="compositionally biased region" description="Low complexity" evidence="13">
    <location>
        <begin position="459"/>
        <end position="474"/>
    </location>
</feature>
<feature type="compositionally biased region" description="Polar residues" evidence="13">
    <location>
        <begin position="634"/>
        <end position="646"/>
    </location>
</feature>
<feature type="compositionally biased region" description="Polar residues" evidence="13">
    <location>
        <begin position="740"/>
        <end position="752"/>
    </location>
</feature>
<sequence>MNKPPKYPPDTTLTVGSHQVSVIKFLSEGGFAQVYVVNVLEGPSAGLYRKACMKRVVVPNKQSLNTLRAEVDCMKLLKGNRHVVTYLDSHASRSTTNANTYEVFVLMEYCSRGGLIDFLNTRLQNRLTEHEVLDIMSQTTQAVAAMHKLLPPLLHRDIKIENVLVNEQGVFKLCDFGSVCGVIRPPTSQQEMDFVYNDIMHNTTAQYRSPEMVDLNKRLPIDEKSDIWALGVYLYKLCYYTTPFENNGGGDHAILQGRFQFPALPHYSDHLKSLIGHMLRVNPTERPNVYQVLNQVSNLQGVPCPITDFYKERALSALQNSNGIRNAHSSTTTISTDFPTPNSFILHQQPMLGSVTTAAPFSFVNSGVNNPLPLAQQQQQQPLIMSGINPQLNSLPIIAPPITTFPSKMAINNNMIPSNIISNNIQTGEPFKKQQDATIDPFNKLYNTAKGISTKSAPSTTTNTGSSLNNISSSKLQPSLSFGTNSYNPSIVATSGGSSNSTSKRSTLYVDSEVQTDFVMNSNISGSSSTTSASSNSSDNEIPSYVTFNNRNFSVNNGGLDQVSTGGSFTSRFSRKLKSLITGESLRSSSSKQNTGNNLPYQSISGNNKIDLKNNNTGNSTKSFFKNGAISPIRKTSSNSRKSSMDPSFGSRIPSGDTEKERVKEENGYHSKRRSVIIPKMDPPAANSTSKGITSIVYNNKTKLPSDNVIDNNASSSKSFVAPKKSSIEQRVQNLLSAHKNTSLGASKTTNGYGKYVDQGNPSEDSRKESVIVTPLSATGNIANSSGISSSTSTRINYAELAKSKKKKKLPPPKPKKPKFLHSSGSKKITLAKNGDVRSASDTPSELVTVDVDKLEEDFKRRFPSTTI</sequence>
<comment type="subcellular location">
    <subcellularLocation>
        <location evidence="1">Cytoplasm</location>
        <location evidence="1">Cytoskeleton</location>
        <location evidence="1">Actin patch</location>
    </subcellularLocation>
</comment>
<dbReference type="SMART" id="SM00220">
    <property type="entry name" value="S_TKc"/>
    <property type="match status" value="1"/>
</dbReference>
<organism evidence="15 16">
    <name type="scientific">Saccharomycodes ludwigii</name>
    <dbReference type="NCBI Taxonomy" id="36035"/>
    <lineage>
        <taxon>Eukaryota</taxon>
        <taxon>Fungi</taxon>
        <taxon>Dikarya</taxon>
        <taxon>Ascomycota</taxon>
        <taxon>Saccharomycotina</taxon>
        <taxon>Saccharomycetes</taxon>
        <taxon>Saccharomycodales</taxon>
        <taxon>Saccharomycodaceae</taxon>
        <taxon>Saccharomycodes</taxon>
    </lineage>
</organism>
<dbReference type="InterPro" id="IPR008271">
    <property type="entry name" value="Ser/Thr_kinase_AS"/>
</dbReference>